<keyword evidence="5" id="KW-0862">Zinc</keyword>
<evidence type="ECO:0000256" key="5">
    <source>
        <dbReference type="ARBA" id="ARBA00022833"/>
    </source>
</evidence>
<dbReference type="InterPro" id="IPR013665">
    <property type="entry name" value="Sfi1_dom"/>
</dbReference>
<dbReference type="Pfam" id="PF10607">
    <property type="entry name" value="CTLH"/>
    <property type="match status" value="1"/>
</dbReference>
<dbReference type="Pfam" id="PF08457">
    <property type="entry name" value="Sfi1"/>
    <property type="match status" value="2"/>
</dbReference>
<evidence type="ECO:0000256" key="1">
    <source>
        <dbReference type="ARBA" id="ARBA00004496"/>
    </source>
</evidence>
<dbReference type="GO" id="GO:0034657">
    <property type="term" value="C:GID complex"/>
    <property type="evidence" value="ECO:0007669"/>
    <property type="project" value="TreeGrafter"/>
</dbReference>
<feature type="compositionally biased region" description="Basic and acidic residues" evidence="10">
    <location>
        <begin position="1632"/>
        <end position="1642"/>
    </location>
</feature>
<dbReference type="GO" id="GO:0061630">
    <property type="term" value="F:ubiquitin protein ligase activity"/>
    <property type="evidence" value="ECO:0007669"/>
    <property type="project" value="InterPro"/>
</dbReference>
<dbReference type="InterPro" id="IPR045098">
    <property type="entry name" value="Fyv10_fam"/>
</dbReference>
<evidence type="ECO:0000256" key="10">
    <source>
        <dbReference type="SAM" id="MobiDB-lite"/>
    </source>
</evidence>
<dbReference type="EMBL" id="SFCI01000005">
    <property type="protein sequence ID" value="TFY83893.1"/>
    <property type="molecule type" value="Genomic_DNA"/>
</dbReference>
<feature type="domain" description="RING-Gid-type" evidence="12">
    <location>
        <begin position="332"/>
        <end position="377"/>
    </location>
</feature>
<feature type="region of interest" description="Disordered" evidence="10">
    <location>
        <begin position="1339"/>
        <end position="1362"/>
    </location>
</feature>
<accession>A0A4Z0AC24</accession>
<dbReference type="GO" id="GO:0008270">
    <property type="term" value="F:zinc ion binding"/>
    <property type="evidence" value="ECO:0007669"/>
    <property type="project" value="UniProtKB-KW"/>
</dbReference>
<keyword evidence="14" id="KW-1185">Reference proteome</keyword>
<feature type="region of interest" description="Disordered" evidence="10">
    <location>
        <begin position="521"/>
        <end position="629"/>
    </location>
</feature>
<keyword evidence="4 9" id="KW-0863">Zinc-finger</keyword>
<feature type="compositionally biased region" description="Basic and acidic residues" evidence="10">
    <location>
        <begin position="521"/>
        <end position="533"/>
    </location>
</feature>
<reference evidence="13 14" key="1">
    <citation type="submission" date="2019-02" db="EMBL/GenBank/DDBJ databases">
        <title>Genome sequencing of the rare red list fungi Hericium alpestre (H. flagellum).</title>
        <authorList>
            <person name="Buettner E."/>
            <person name="Kellner H."/>
        </authorList>
    </citation>
    <scope>NUCLEOTIDE SEQUENCE [LARGE SCALE GENOMIC DNA]</scope>
    <source>
        <strain evidence="13 14">DSM 108284</strain>
    </source>
</reference>
<evidence type="ECO:0000313" key="13">
    <source>
        <dbReference type="EMBL" id="TFY83893.1"/>
    </source>
</evidence>
<proteinExistence type="inferred from homology"/>
<dbReference type="InterPro" id="IPR006595">
    <property type="entry name" value="CTLH_C"/>
</dbReference>
<evidence type="ECO:0000256" key="6">
    <source>
        <dbReference type="ARBA" id="ARBA00061136"/>
    </source>
</evidence>
<dbReference type="PANTHER" id="PTHR12170">
    <property type="entry name" value="MACROPHAGE ERYTHROBLAST ATTACHER-RELATED"/>
    <property type="match status" value="1"/>
</dbReference>
<organism evidence="13 14">
    <name type="scientific">Hericium alpestre</name>
    <dbReference type="NCBI Taxonomy" id="135208"/>
    <lineage>
        <taxon>Eukaryota</taxon>
        <taxon>Fungi</taxon>
        <taxon>Dikarya</taxon>
        <taxon>Basidiomycota</taxon>
        <taxon>Agaricomycotina</taxon>
        <taxon>Agaricomycetes</taxon>
        <taxon>Russulales</taxon>
        <taxon>Hericiaceae</taxon>
        <taxon>Hericium</taxon>
    </lineage>
</organism>
<dbReference type="Proteomes" id="UP000298061">
    <property type="component" value="Unassembled WGS sequence"/>
</dbReference>
<feature type="compositionally biased region" description="Pro residues" evidence="10">
    <location>
        <begin position="662"/>
        <end position="675"/>
    </location>
</feature>
<dbReference type="OrthoDB" id="1933281at2759"/>
<evidence type="ECO:0000256" key="2">
    <source>
        <dbReference type="ARBA" id="ARBA00022490"/>
    </source>
</evidence>
<dbReference type="STRING" id="135208.A0A4Z0AC24"/>
<keyword evidence="3" id="KW-0479">Metal-binding</keyword>
<evidence type="ECO:0000256" key="8">
    <source>
        <dbReference type="ARBA" id="ARBA00080744"/>
    </source>
</evidence>
<evidence type="ECO:0000259" key="11">
    <source>
        <dbReference type="PROSITE" id="PS50897"/>
    </source>
</evidence>
<dbReference type="PROSITE" id="PS50897">
    <property type="entry name" value="CTLH"/>
    <property type="match status" value="1"/>
</dbReference>
<feature type="compositionally biased region" description="Acidic residues" evidence="10">
    <location>
        <begin position="534"/>
        <end position="551"/>
    </location>
</feature>
<evidence type="ECO:0000256" key="9">
    <source>
        <dbReference type="PROSITE-ProRule" id="PRU01215"/>
    </source>
</evidence>
<feature type="zinc finger region" description="RING-Gid-type" evidence="9">
    <location>
        <begin position="332"/>
        <end position="377"/>
    </location>
</feature>
<comment type="similarity">
    <text evidence="6">Belongs to the RMD5/GID2 family.</text>
</comment>
<evidence type="ECO:0000256" key="3">
    <source>
        <dbReference type="ARBA" id="ARBA00022723"/>
    </source>
</evidence>
<comment type="caution">
    <text evidence="13">The sequence shown here is derived from an EMBL/GenBank/DDBJ whole genome shotgun (WGS) entry which is preliminary data.</text>
</comment>
<name>A0A4Z0AC24_9AGAM</name>
<evidence type="ECO:0000256" key="7">
    <source>
        <dbReference type="ARBA" id="ARBA00075398"/>
    </source>
</evidence>
<feature type="region of interest" description="Disordered" evidence="10">
    <location>
        <begin position="1495"/>
        <end position="1514"/>
    </location>
</feature>
<keyword evidence="2" id="KW-0963">Cytoplasm</keyword>
<dbReference type="InterPro" id="IPR037683">
    <property type="entry name" value="Rmd5_dRing"/>
</dbReference>
<evidence type="ECO:0000259" key="12">
    <source>
        <dbReference type="PROSITE" id="PS51867"/>
    </source>
</evidence>
<feature type="domain" description="CTLH" evidence="11">
    <location>
        <begin position="148"/>
        <end position="205"/>
    </location>
</feature>
<dbReference type="PROSITE" id="PS51867">
    <property type="entry name" value="ZF_RING_GID"/>
    <property type="match status" value="1"/>
</dbReference>
<feature type="region of interest" description="Disordered" evidence="10">
    <location>
        <begin position="647"/>
        <end position="676"/>
    </location>
</feature>
<dbReference type="PANTHER" id="PTHR12170:SF3">
    <property type="entry name" value="GH10162P"/>
    <property type="match status" value="1"/>
</dbReference>
<dbReference type="InterPro" id="IPR044063">
    <property type="entry name" value="ZF_RING_GID"/>
</dbReference>
<comment type="subcellular location">
    <subcellularLocation>
        <location evidence="1">Cytoplasm</location>
    </subcellularLocation>
</comment>
<protein>
    <recommendedName>
        <fullName evidence="8">GID complex catalytic subunit 2</fullName>
    </recommendedName>
    <alternativeName>
        <fullName evidence="7">Glucose-induced degradation protein 2</fullName>
    </alternativeName>
</protein>
<dbReference type="CDD" id="cd16652">
    <property type="entry name" value="dRING_Rmd5p-like"/>
    <property type="match status" value="1"/>
</dbReference>
<feature type="compositionally biased region" description="Pro residues" evidence="10">
    <location>
        <begin position="1339"/>
        <end position="1352"/>
    </location>
</feature>
<dbReference type="FunFam" id="3.30.40.10:FF:000143">
    <property type="entry name" value="Regulator of gluconeogenesis Rmd5"/>
    <property type="match status" value="1"/>
</dbReference>
<dbReference type="InterPro" id="IPR024964">
    <property type="entry name" value="CTLH/CRA"/>
</dbReference>
<dbReference type="GO" id="GO:0005634">
    <property type="term" value="C:nucleus"/>
    <property type="evidence" value="ECO:0007669"/>
    <property type="project" value="TreeGrafter"/>
</dbReference>
<evidence type="ECO:0000313" key="14">
    <source>
        <dbReference type="Proteomes" id="UP000298061"/>
    </source>
</evidence>
<gene>
    <name evidence="13" type="ORF">EWM64_g113</name>
</gene>
<sequence length="1671" mass="191709">MDGALKELAKLEKLTSKSSAGNKGKSPAINDSLDLLLQTLYGQKKRLEDGLATEEELQELAKTVETRKKEIDDRQKEVYNCLARYGKALDKRFTSTLPTYDPLFASKEAESALEHVIAMHFLRTGRFSTAETFIEEFGIHISPDLQAHFIDLHRILLALRNDDIGPALEWVMVNRDFLAERQSSLEFYLHRSEYIRLLLSEHADTQRAINYANKHLGAFWSTHTAELRRLMSCIMYLPLERLQKSPYADLASSAVHFELEPMFGTEFSAKLGMSKQAPLRVVADIGGGGALAKIEKGRKIMRERKSEWSQAGELPIEIPLPPENRYHSIFACPVSKDQSTEQNPPMMMTCGHVIAKDSLQKLSKANGPARSSPPPRSSTITNTLVAQTSFVSDVSRSSAISNPELASLTPDEIDFIDAVIKRASPSATTFLTVFKAYNDVLRERGLDPQNEVVYYSKLLKLGTLKGSNWGDKWRTVKSQNGYVAASAPVPTQAKANHVKQEASAPMSSAARLLMRLKHLQHGERDESPAKSFDDEADVTETDDVTETEGEFTETTNSLGLDIGTSYNVPPSPPHTKARSRPIPINRGISRESVVSESLPSLSTIPPSYKRSTHDIKPPQVKTRAVAAAPRAVDDVKRPLMSRARANTARAYTSPRSLEHKPPAPPAPVRVDPPAPRKSVINEEEAWEKIRMAEDEKEADKFREDRLVERCWEVWKQGYEWITTTSEQIAQARDTLILRLAIHRWRVRLAQCRDFEQQVQTLADQKLLKSALTTWKAKLKVKQQEKWRTDMRLKMKTVREKRESKLRKDAWAKWRQSYRSHLSGQHYSERLVMRAFGKWKEKLVAIDRLDAVADEFVAKREGRAIGRAWDMWRGAMELKNLEAVVSSRVSTRLAKEVLDGHRDRAILKNTISKWNAAQDRTKALERRADKHVARQDDVLVRAVMRVWRAHERGKLLVRVQNTRLLKQAWAIWKARIRQQSQLEEKALTFSMRSGSYLASSTMKLWRQRYANQQNAEAFAVQYHSAQLQFQTMLAWRLALRAKLKLVRQGRVAEKFFAVRRAWRLWVQRAEEQKREKKLKELEVRRTKKLFRSWLQQALRQRHHRLAEQELRDRITMRILKSSLSQWTNCVIALKLREIEVAQKNDKVLVLSAFNKWKGVCIRHVEELSLMESYQDVKREESMRRMFNKWLAAARTARNRRITLAQKEAEMKRYRLTAAWDKFRGRFRDEQLRPLERTFQLQNQNAIMFRAFVTWHSKTKSLPAVRFHAETTKARFWKVWRDAMPRALQAKEARDKDRQTVLSKAFSKWLQAHRTKIALRAVAYSCPPPCPLRLPPASYSPAPPFPHAPPPPRQKPTKRGKTRYEKTKEGFEARDIDVDFLQRERLDLFHYGALGRLMRIYAGLHEDREGVETLISGETLQMLQVLVEEFVRELARRAIVSREQEQDLKSLTKAWRLGEKQVVQSNVVHALEMMGMAYLDKRSQLTTILPRFDISVDDDDGEADAAPQATEPDYSTTDVQVPINDARHQMYAPFVRIPGIELPAPSTSAADREVREDLLSEEDVEDICAELDEEVALNRVDTQAAEECEQALLFQFGLGGKEATATTRQKAPPPPDADEMAEVHESGKKRKRRARDENAQDQQHKKAHVTGMYREPDGIRIKSAVFVDSDEDD</sequence>
<evidence type="ECO:0000256" key="4">
    <source>
        <dbReference type="ARBA" id="ARBA00022771"/>
    </source>
</evidence>
<feature type="region of interest" description="Disordered" evidence="10">
    <location>
        <begin position="1601"/>
        <end position="1652"/>
    </location>
</feature>
<dbReference type="SMART" id="SM00668">
    <property type="entry name" value="CTLH"/>
    <property type="match status" value="1"/>
</dbReference>
<feature type="compositionally biased region" description="Low complexity" evidence="10">
    <location>
        <begin position="590"/>
        <end position="602"/>
    </location>
</feature>
<dbReference type="GO" id="GO:0043161">
    <property type="term" value="P:proteasome-mediated ubiquitin-dependent protein catabolic process"/>
    <property type="evidence" value="ECO:0007669"/>
    <property type="project" value="InterPro"/>
</dbReference>
<dbReference type="GO" id="GO:0005737">
    <property type="term" value="C:cytoplasm"/>
    <property type="evidence" value="ECO:0007669"/>
    <property type="project" value="UniProtKB-SubCell"/>
</dbReference>